<feature type="transmembrane region" description="Helical" evidence="7">
    <location>
        <begin position="56"/>
        <end position="76"/>
    </location>
</feature>
<evidence type="ECO:0000313" key="9">
    <source>
        <dbReference type="EMBL" id="MFC3103664.1"/>
    </source>
</evidence>
<comment type="function">
    <text evidence="7">Part of the tripartite ATP-independent periplasmic (TRAP) transport system.</text>
</comment>
<feature type="transmembrane region" description="Helical" evidence="7">
    <location>
        <begin position="272"/>
        <end position="293"/>
    </location>
</feature>
<evidence type="ECO:0000256" key="7">
    <source>
        <dbReference type="RuleBase" id="RU369079"/>
    </source>
</evidence>
<accession>A0ABV7EP49</accession>
<feature type="transmembrane region" description="Helical" evidence="7">
    <location>
        <begin position="28"/>
        <end position="44"/>
    </location>
</feature>
<feature type="transmembrane region" description="Helical" evidence="7">
    <location>
        <begin position="401"/>
        <end position="419"/>
    </location>
</feature>
<name>A0ABV7EP49_9GAMM</name>
<proteinExistence type="inferred from homology"/>
<gene>
    <name evidence="9" type="ORF">ACFOSU_07150</name>
</gene>
<keyword evidence="3 7" id="KW-0997">Cell inner membrane</keyword>
<reference evidence="10" key="1">
    <citation type="journal article" date="2019" name="Int. J. Syst. Evol. Microbiol.">
        <title>The Global Catalogue of Microorganisms (GCM) 10K type strain sequencing project: providing services to taxonomists for standard genome sequencing and annotation.</title>
        <authorList>
            <consortium name="The Broad Institute Genomics Platform"/>
            <consortium name="The Broad Institute Genome Sequencing Center for Infectious Disease"/>
            <person name="Wu L."/>
            <person name="Ma J."/>
        </authorList>
    </citation>
    <scope>NUCLEOTIDE SEQUENCE [LARGE SCALE GENOMIC DNA]</scope>
    <source>
        <strain evidence="10">KCTC 52640</strain>
    </source>
</reference>
<evidence type="ECO:0000256" key="4">
    <source>
        <dbReference type="ARBA" id="ARBA00022692"/>
    </source>
</evidence>
<keyword evidence="2" id="KW-1003">Cell membrane</keyword>
<comment type="caution">
    <text evidence="9">The sequence shown here is derived from an EMBL/GenBank/DDBJ whole genome shotgun (WGS) entry which is preliminary data.</text>
</comment>
<feature type="transmembrane region" description="Helical" evidence="7">
    <location>
        <begin position="241"/>
        <end position="260"/>
    </location>
</feature>
<evidence type="ECO:0000256" key="1">
    <source>
        <dbReference type="ARBA" id="ARBA00004429"/>
    </source>
</evidence>
<dbReference type="PIRSF" id="PIRSF006066">
    <property type="entry name" value="HI0050"/>
    <property type="match status" value="1"/>
</dbReference>
<feature type="transmembrane region" description="Helical" evidence="7">
    <location>
        <begin position="137"/>
        <end position="160"/>
    </location>
</feature>
<keyword evidence="7" id="KW-0813">Transport</keyword>
<comment type="subcellular location">
    <subcellularLocation>
        <location evidence="1 7">Cell inner membrane</location>
        <topology evidence="1 7">Multi-pass membrane protein</topology>
    </subcellularLocation>
</comment>
<feature type="transmembrane region" description="Helical" evidence="7">
    <location>
        <begin position="96"/>
        <end position="125"/>
    </location>
</feature>
<dbReference type="Proteomes" id="UP001595462">
    <property type="component" value="Unassembled WGS sequence"/>
</dbReference>
<comment type="similarity">
    <text evidence="7">Belongs to the TRAP transporter large permease family.</text>
</comment>
<comment type="subunit">
    <text evidence="7">The complex comprises the extracytoplasmic solute receptor protein and the two transmembrane proteins.</text>
</comment>
<protein>
    <recommendedName>
        <fullName evidence="7">TRAP transporter large permease protein</fullName>
    </recommendedName>
</protein>
<evidence type="ECO:0000256" key="3">
    <source>
        <dbReference type="ARBA" id="ARBA00022519"/>
    </source>
</evidence>
<evidence type="ECO:0000256" key="5">
    <source>
        <dbReference type="ARBA" id="ARBA00022989"/>
    </source>
</evidence>
<dbReference type="RefSeq" id="WP_380687903.1">
    <property type="nucleotide sequence ID" value="NZ_JBHRSS010000003.1"/>
</dbReference>
<dbReference type="EMBL" id="JBHRSS010000003">
    <property type="protein sequence ID" value="MFC3103664.1"/>
    <property type="molecule type" value="Genomic_DNA"/>
</dbReference>
<dbReference type="Pfam" id="PF06808">
    <property type="entry name" value="DctM"/>
    <property type="match status" value="1"/>
</dbReference>
<organism evidence="9 10">
    <name type="scientific">Salinisphaera aquimarina</name>
    <dbReference type="NCBI Taxonomy" id="2094031"/>
    <lineage>
        <taxon>Bacteria</taxon>
        <taxon>Pseudomonadati</taxon>
        <taxon>Pseudomonadota</taxon>
        <taxon>Gammaproteobacteria</taxon>
        <taxon>Salinisphaerales</taxon>
        <taxon>Salinisphaeraceae</taxon>
        <taxon>Salinisphaera</taxon>
    </lineage>
</organism>
<feature type="domain" description="TRAP C4-dicarboxylate transport system permease DctM subunit" evidence="8">
    <location>
        <begin position="8"/>
        <end position="416"/>
    </location>
</feature>
<dbReference type="PANTHER" id="PTHR33362:SF5">
    <property type="entry name" value="C4-DICARBOXYLATE TRAP TRANSPORTER LARGE PERMEASE PROTEIN DCTM"/>
    <property type="match status" value="1"/>
</dbReference>
<feature type="transmembrane region" description="Helical" evidence="7">
    <location>
        <begin position="313"/>
        <end position="343"/>
    </location>
</feature>
<dbReference type="InterPro" id="IPR004681">
    <property type="entry name" value="TRAP_DctM"/>
</dbReference>
<evidence type="ECO:0000313" key="10">
    <source>
        <dbReference type="Proteomes" id="UP001595462"/>
    </source>
</evidence>
<keyword evidence="5 7" id="KW-1133">Transmembrane helix</keyword>
<keyword evidence="10" id="KW-1185">Reference proteome</keyword>
<dbReference type="PANTHER" id="PTHR33362">
    <property type="entry name" value="SIALIC ACID TRAP TRANSPORTER PERMEASE PROTEIN SIAT-RELATED"/>
    <property type="match status" value="1"/>
</dbReference>
<keyword evidence="6 7" id="KW-0472">Membrane</keyword>
<dbReference type="InterPro" id="IPR010656">
    <property type="entry name" value="DctM"/>
</dbReference>
<keyword evidence="4 7" id="KW-0812">Transmembrane</keyword>
<evidence type="ECO:0000256" key="6">
    <source>
        <dbReference type="ARBA" id="ARBA00023136"/>
    </source>
</evidence>
<sequence>MLLGFVFLGLLLLLILLGVPVAFSLAGTTLLGLFAMGGWGAVAAMSNTAWSTTSEFVLTAIPLFILMSEVIGATGIGRDLFIAVERVLGRISGGQAVATVVACAIFGAVSGTAVGVAAVIGGVAIPEMLSRGYPRHIATGSVAGGSPLGMIIPPSLPLIIYGVVTETPIANLFLAGIVPGLIITVLCCICVSFMVRRANVRSEPVQAGSVVDSIKLSLPVVLLIILVIGSIYLGIATPTEAAAVGAVGAFLIAGIQRRLTWNRVIALLYSSARTSAMLLFVLVGAMLFGYLLGITRMPQELTALVVDLDVSRWVIFTLIMLAYFVLGMFLEVTSIILITLPVIFPTVLALHFDPVWFAIVLMVNMSLAVVTPPVGLCLYVVKSCAPETSLREVIRGTAPLMAMYIIVLIALCFIPGLAIY</sequence>
<feature type="transmembrane region" description="Helical" evidence="7">
    <location>
        <begin position="216"/>
        <end position="235"/>
    </location>
</feature>
<feature type="transmembrane region" description="Helical" evidence="7">
    <location>
        <begin position="172"/>
        <end position="195"/>
    </location>
</feature>
<dbReference type="NCBIfam" id="TIGR00786">
    <property type="entry name" value="dctM"/>
    <property type="match status" value="1"/>
</dbReference>
<evidence type="ECO:0000256" key="2">
    <source>
        <dbReference type="ARBA" id="ARBA00022475"/>
    </source>
</evidence>
<evidence type="ECO:0000259" key="8">
    <source>
        <dbReference type="Pfam" id="PF06808"/>
    </source>
</evidence>
<feature type="transmembrane region" description="Helical" evidence="7">
    <location>
        <begin position="355"/>
        <end position="381"/>
    </location>
</feature>